<dbReference type="PANTHER" id="PTHR35841">
    <property type="entry name" value="PHOSPHONATES-BINDING PERIPLASMIC PROTEIN"/>
    <property type="match status" value="1"/>
</dbReference>
<dbReference type="PANTHER" id="PTHR35841:SF1">
    <property type="entry name" value="PHOSPHONATES-BINDING PERIPLASMIC PROTEIN"/>
    <property type="match status" value="1"/>
</dbReference>
<dbReference type="SUPFAM" id="SSF53850">
    <property type="entry name" value="Periplasmic binding protein-like II"/>
    <property type="match status" value="1"/>
</dbReference>
<reference evidence="1 2" key="1">
    <citation type="submission" date="2016-09" db="EMBL/GenBank/DDBJ databases">
        <title>Acidihalobacter prosperus V6 (DSM14174).</title>
        <authorList>
            <person name="Khaleque H.N."/>
            <person name="Ramsay J.P."/>
            <person name="Murphy R.J.T."/>
            <person name="Kaksonen A.H."/>
            <person name="Boxall N.J."/>
            <person name="Watkin E.L.J."/>
        </authorList>
    </citation>
    <scope>NUCLEOTIDE SEQUENCE [LARGE SCALE GENOMIC DNA]</scope>
    <source>
        <strain evidence="1 2">V6</strain>
    </source>
</reference>
<protein>
    <recommendedName>
        <fullName evidence="3">Phosphate ABC transporter</fullName>
    </recommendedName>
</protein>
<name>A0A1D8K8T5_9GAMM</name>
<dbReference type="Pfam" id="PF12974">
    <property type="entry name" value="Phosphonate-bd"/>
    <property type="match status" value="1"/>
</dbReference>
<dbReference type="EMBL" id="CP017448">
    <property type="protein sequence ID" value="AOV17360.1"/>
    <property type="molecule type" value="Genomic_DNA"/>
</dbReference>
<evidence type="ECO:0000313" key="1">
    <source>
        <dbReference type="EMBL" id="AOV17360.1"/>
    </source>
</evidence>
<keyword evidence="2" id="KW-1185">Reference proteome</keyword>
<accession>A0A1D8K8T5</accession>
<dbReference type="Proteomes" id="UP000095342">
    <property type="component" value="Chromosome"/>
</dbReference>
<evidence type="ECO:0008006" key="3">
    <source>
        <dbReference type="Google" id="ProtNLM"/>
    </source>
</evidence>
<sequence length="264" mass="29778">MEASPHTISPDQLFSFAVVPQYTPQKVRQIWQPILTAVEHASGIRLKLIVPPNIQSFEHDLYAGKYDFAYMNPYHLLIAHRQQDYRPILANAHRTLRGIIVVSKRGGIKRLSELSGLRMAFPAPDAFAASMLIRSELKLQYHISVIPWYVVNHSSVFMDVALGLAPAGGGVYATLQQQPRQIRQRLRVLYETPPMPTHPIAVDGHRVPPSVVHRVTDAFLGLKATREGRHLLAAVPFVEIEKTSYDRYRPLEALDLNQFVGKGH</sequence>
<dbReference type="AlphaFoldDB" id="A0A1D8K8T5"/>
<organism evidence="1 2">
    <name type="scientific">Acidihalobacter aeolianus</name>
    <dbReference type="NCBI Taxonomy" id="2792603"/>
    <lineage>
        <taxon>Bacteria</taxon>
        <taxon>Pseudomonadati</taxon>
        <taxon>Pseudomonadota</taxon>
        <taxon>Gammaproteobacteria</taxon>
        <taxon>Chromatiales</taxon>
        <taxon>Ectothiorhodospiraceae</taxon>
        <taxon>Acidihalobacter</taxon>
    </lineage>
</organism>
<dbReference type="Gene3D" id="3.40.190.10">
    <property type="entry name" value="Periplasmic binding protein-like II"/>
    <property type="match status" value="2"/>
</dbReference>
<evidence type="ECO:0000313" key="2">
    <source>
        <dbReference type="Proteomes" id="UP000095342"/>
    </source>
</evidence>
<proteinExistence type="predicted"/>
<dbReference type="KEGG" id="aaeo:BJI67_10090"/>
<gene>
    <name evidence="1" type="ORF">BJI67_10090</name>
</gene>